<dbReference type="SUPFAM" id="SSF55811">
    <property type="entry name" value="Nudix"/>
    <property type="match status" value="1"/>
</dbReference>
<evidence type="ECO:0000256" key="4">
    <source>
        <dbReference type="ARBA" id="ARBA00022490"/>
    </source>
</evidence>
<evidence type="ECO:0000256" key="1">
    <source>
        <dbReference type="ARBA" id="ARBA00004826"/>
    </source>
</evidence>
<evidence type="ECO:0000256" key="5">
    <source>
        <dbReference type="ARBA" id="ARBA00022723"/>
    </source>
</evidence>
<dbReference type="InterPro" id="IPR011876">
    <property type="entry name" value="IsopentenylPP_isomerase_typ1"/>
</dbReference>
<dbReference type="PANTHER" id="PTHR10885">
    <property type="entry name" value="ISOPENTENYL-DIPHOSPHATE DELTA-ISOMERASE"/>
    <property type="match status" value="1"/>
</dbReference>
<evidence type="ECO:0000259" key="11">
    <source>
        <dbReference type="PROSITE" id="PS51462"/>
    </source>
</evidence>
<dbReference type="RefSeq" id="WP_188524015.1">
    <property type="nucleotide sequence ID" value="NZ_BMDG01000008.1"/>
</dbReference>
<keyword evidence="13" id="KW-1185">Reference proteome</keyword>
<keyword evidence="8 10" id="KW-0414">Isoprene biosynthesis</keyword>
<evidence type="ECO:0000256" key="2">
    <source>
        <dbReference type="ARBA" id="ARBA00007579"/>
    </source>
</evidence>
<evidence type="ECO:0000256" key="10">
    <source>
        <dbReference type="HAMAP-Rule" id="MF_00202"/>
    </source>
</evidence>
<accession>A0ABQ2B929</accession>
<feature type="domain" description="Nudix hydrolase" evidence="11">
    <location>
        <begin position="36"/>
        <end position="170"/>
    </location>
</feature>
<organism evidence="12 13">
    <name type="scientific">Isoptericola cucumis</name>
    <dbReference type="NCBI Taxonomy" id="1776856"/>
    <lineage>
        <taxon>Bacteria</taxon>
        <taxon>Bacillati</taxon>
        <taxon>Actinomycetota</taxon>
        <taxon>Actinomycetes</taxon>
        <taxon>Micrococcales</taxon>
        <taxon>Promicromonosporaceae</taxon>
        <taxon>Isoptericola</taxon>
    </lineage>
</organism>
<dbReference type="Gene3D" id="3.90.79.10">
    <property type="entry name" value="Nucleoside Triphosphate Pyrophosphohydrolase"/>
    <property type="match status" value="1"/>
</dbReference>
<protein>
    <recommendedName>
        <fullName evidence="3 10">Isopentenyl-diphosphate Delta-isomerase</fullName>
        <shortName evidence="10">IPP isomerase</shortName>
        <ecNumber evidence="3 10">5.3.3.2</ecNumber>
    </recommendedName>
    <alternativeName>
        <fullName evidence="10">IPP:DMAPP isomerase</fullName>
    </alternativeName>
    <alternativeName>
        <fullName evidence="10">Isopentenyl pyrophosphate isomerase</fullName>
    </alternativeName>
</protein>
<name>A0ABQ2B929_9MICO</name>
<proteinExistence type="inferred from homology"/>
<dbReference type="NCBIfam" id="TIGR02150">
    <property type="entry name" value="IPP_isom_1"/>
    <property type="match status" value="1"/>
</dbReference>
<dbReference type="InterPro" id="IPR056375">
    <property type="entry name" value="Idi_bact"/>
</dbReference>
<dbReference type="EMBL" id="BMDG01000008">
    <property type="protein sequence ID" value="GGI09134.1"/>
    <property type="molecule type" value="Genomic_DNA"/>
</dbReference>
<feature type="binding site" evidence="10">
    <location>
        <position position="38"/>
    </location>
    <ligand>
        <name>Mn(2+)</name>
        <dbReference type="ChEBI" id="CHEBI:29035"/>
    </ligand>
</feature>
<feature type="active site" evidence="10">
    <location>
        <position position="73"/>
    </location>
</feature>
<feature type="binding site" evidence="10">
    <location>
        <position position="31"/>
    </location>
    <ligand>
        <name>Mn(2+)</name>
        <dbReference type="ChEBI" id="CHEBI:29035"/>
    </ligand>
</feature>
<evidence type="ECO:0000313" key="13">
    <source>
        <dbReference type="Proteomes" id="UP000632535"/>
    </source>
</evidence>
<comment type="subcellular location">
    <subcellularLocation>
        <location evidence="10">Cytoplasm</location>
    </subcellularLocation>
</comment>
<reference evidence="13" key="1">
    <citation type="journal article" date="2019" name="Int. J. Syst. Evol. Microbiol.">
        <title>The Global Catalogue of Microorganisms (GCM) 10K type strain sequencing project: providing services to taxonomists for standard genome sequencing and annotation.</title>
        <authorList>
            <consortium name="The Broad Institute Genomics Platform"/>
            <consortium name="The Broad Institute Genome Sequencing Center for Infectious Disease"/>
            <person name="Wu L."/>
            <person name="Ma J."/>
        </authorList>
    </citation>
    <scope>NUCLEOTIDE SEQUENCE [LARGE SCALE GENOMIC DNA]</scope>
    <source>
        <strain evidence="13">CCM 8653</strain>
    </source>
</reference>
<feature type="binding site" evidence="10">
    <location>
        <position position="75"/>
    </location>
    <ligand>
        <name>Mn(2+)</name>
        <dbReference type="ChEBI" id="CHEBI:29035"/>
    </ligand>
</feature>
<dbReference type="NCBIfam" id="NF002995">
    <property type="entry name" value="PRK03759.1"/>
    <property type="match status" value="1"/>
</dbReference>
<comment type="function">
    <text evidence="10">Catalyzes the 1,3-allylic rearrangement of the homoallylic substrate isopentenyl (IPP) to its highly electrophilic allylic isomer, dimethylallyl diphosphate (DMAPP).</text>
</comment>
<dbReference type="InterPro" id="IPR015797">
    <property type="entry name" value="NUDIX_hydrolase-like_dom_sf"/>
</dbReference>
<comment type="pathway">
    <text evidence="1 10">Isoprenoid biosynthesis; dimethylallyl diphosphate biosynthesis; dimethylallyl diphosphate from isopentenyl diphosphate: step 1/1.</text>
</comment>
<comment type="caution">
    <text evidence="12">The sequence shown here is derived from an EMBL/GenBank/DDBJ whole genome shotgun (WGS) entry which is preliminary data.</text>
</comment>
<comment type="similarity">
    <text evidence="2 10">Belongs to the IPP isomerase type 1 family.</text>
</comment>
<dbReference type="HAMAP" id="MF_00202">
    <property type="entry name" value="Idi"/>
    <property type="match status" value="1"/>
</dbReference>
<sequence length="194" mass="21027">MGGHATDPQDHVVLLDDAGHPVGTAPRATVHTADTPLHLGFSCYLFRADGQVLVTRRALSKSTWPGVWTSSVCGHPRDGESVGQAVRRHGRHELGVDVTALELVLPSFRYRAVDAAGVVENEVCPVLFGFADGPPTPNPDEVLEARWVRMEDLEALVFLTPWMLSPWLVAQMDELLAAGMTTSRTRTPLTRAAG</sequence>
<comment type="cofactor">
    <cofactor evidence="10">
        <name>Mn(2+)</name>
        <dbReference type="ChEBI" id="CHEBI:29035"/>
    </cofactor>
    <text evidence="10">Binds 1 Mn(2+) ion per subunit.</text>
</comment>
<dbReference type="PANTHER" id="PTHR10885:SF0">
    <property type="entry name" value="ISOPENTENYL-DIPHOSPHATE DELTA-ISOMERASE"/>
    <property type="match status" value="1"/>
</dbReference>
<keyword evidence="4 10" id="KW-0963">Cytoplasm</keyword>
<gene>
    <name evidence="10 12" type="primary">idi</name>
    <name evidence="12" type="ORF">GCM10007368_24650</name>
</gene>
<evidence type="ECO:0000256" key="8">
    <source>
        <dbReference type="ARBA" id="ARBA00023229"/>
    </source>
</evidence>
<comment type="catalytic activity">
    <reaction evidence="10">
        <text>isopentenyl diphosphate = dimethylallyl diphosphate</text>
        <dbReference type="Rhea" id="RHEA:23284"/>
        <dbReference type="ChEBI" id="CHEBI:57623"/>
        <dbReference type="ChEBI" id="CHEBI:128769"/>
        <dbReference type="EC" id="5.3.3.2"/>
    </reaction>
</comment>
<dbReference type="PROSITE" id="PS51462">
    <property type="entry name" value="NUDIX"/>
    <property type="match status" value="1"/>
</dbReference>
<dbReference type="EC" id="5.3.3.2" evidence="3 10"/>
<feature type="active site" evidence="10">
    <location>
        <position position="122"/>
    </location>
</feature>
<evidence type="ECO:0000313" key="12">
    <source>
        <dbReference type="EMBL" id="GGI09134.1"/>
    </source>
</evidence>
<evidence type="ECO:0000256" key="3">
    <source>
        <dbReference type="ARBA" id="ARBA00012057"/>
    </source>
</evidence>
<feature type="binding site" evidence="10">
    <location>
        <position position="122"/>
    </location>
    <ligand>
        <name>Mn(2+)</name>
        <dbReference type="ChEBI" id="CHEBI:29035"/>
    </ligand>
</feature>
<evidence type="ECO:0000256" key="7">
    <source>
        <dbReference type="ARBA" id="ARBA00023211"/>
    </source>
</evidence>
<dbReference type="PIRSF" id="PIRSF018427">
    <property type="entry name" value="Isopntndiph_ism"/>
    <property type="match status" value="1"/>
</dbReference>
<dbReference type="CDD" id="cd02885">
    <property type="entry name" value="NUDIX_IPP_Isomerase"/>
    <property type="match status" value="1"/>
</dbReference>
<dbReference type="InterPro" id="IPR000086">
    <property type="entry name" value="NUDIX_hydrolase_dom"/>
</dbReference>
<keyword evidence="7 10" id="KW-0464">Manganese</keyword>
<dbReference type="Proteomes" id="UP000632535">
    <property type="component" value="Unassembled WGS sequence"/>
</dbReference>
<evidence type="ECO:0000256" key="6">
    <source>
        <dbReference type="ARBA" id="ARBA00022842"/>
    </source>
</evidence>
<evidence type="ECO:0000256" key="9">
    <source>
        <dbReference type="ARBA" id="ARBA00023235"/>
    </source>
</evidence>
<feature type="binding site" evidence="10">
    <location>
        <position position="93"/>
    </location>
    <ligand>
        <name>Mg(2+)</name>
        <dbReference type="ChEBI" id="CHEBI:18420"/>
    </ligand>
</feature>
<dbReference type="Pfam" id="PF00293">
    <property type="entry name" value="NUDIX"/>
    <property type="match status" value="1"/>
</dbReference>
<keyword evidence="9 10" id="KW-0413">Isomerase</keyword>
<keyword evidence="5 10" id="KW-0479">Metal-binding</keyword>
<keyword evidence="6 10" id="KW-0460">Magnesium</keyword>
<comment type="cofactor">
    <cofactor evidence="10">
        <name>Mg(2+)</name>
        <dbReference type="ChEBI" id="CHEBI:18420"/>
    </cofactor>
    <text evidence="10">Binds 1 Mg(2+) ion per subunit. The magnesium ion binds only when substrate is bound.</text>
</comment>
<feature type="binding site" evidence="10">
    <location>
        <position position="120"/>
    </location>
    <ligand>
        <name>Mn(2+)</name>
        <dbReference type="ChEBI" id="CHEBI:29035"/>
    </ligand>
</feature>